<protein>
    <recommendedName>
        <fullName evidence="1">Protein kinase domain-containing protein</fullName>
    </recommendedName>
</protein>
<dbReference type="PROSITE" id="PS50011">
    <property type="entry name" value="PROTEIN_KINASE_DOM"/>
    <property type="match status" value="1"/>
</dbReference>
<sequence length="96" mass="11032">MAKSLTILFRVSQNHNIAHTELAPKNIMYFQSEKDGCTENWKLIDFDSACIVDRDNVKINELSAPEITRARENRIEIKANFATDMFPFELALNLLS</sequence>
<dbReference type="Gene3D" id="1.10.510.10">
    <property type="entry name" value="Transferase(Phosphotransferase) domain 1"/>
    <property type="match status" value="1"/>
</dbReference>
<evidence type="ECO:0000313" key="3">
    <source>
        <dbReference type="Proteomes" id="UP000234323"/>
    </source>
</evidence>
<evidence type="ECO:0000259" key="1">
    <source>
        <dbReference type="PROSITE" id="PS50011"/>
    </source>
</evidence>
<dbReference type="GO" id="GO:0005524">
    <property type="term" value="F:ATP binding"/>
    <property type="evidence" value="ECO:0007669"/>
    <property type="project" value="InterPro"/>
</dbReference>
<dbReference type="SUPFAM" id="SSF56112">
    <property type="entry name" value="Protein kinase-like (PK-like)"/>
    <property type="match status" value="1"/>
</dbReference>
<dbReference type="InterPro" id="IPR000719">
    <property type="entry name" value="Prot_kinase_dom"/>
</dbReference>
<reference evidence="2 3" key="1">
    <citation type="submission" date="2015-10" db="EMBL/GenBank/DDBJ databases">
        <title>Genome analyses suggest a sexual origin of heterokaryosis in a supposedly ancient asexual fungus.</title>
        <authorList>
            <person name="Ropars J."/>
            <person name="Sedzielewska K."/>
            <person name="Noel J."/>
            <person name="Charron P."/>
            <person name="Farinelli L."/>
            <person name="Marton T."/>
            <person name="Kruger M."/>
            <person name="Pelin A."/>
            <person name="Brachmann A."/>
            <person name="Corradi N."/>
        </authorList>
    </citation>
    <scope>NUCLEOTIDE SEQUENCE [LARGE SCALE GENOMIC DNA]</scope>
    <source>
        <strain evidence="2 3">A4</strain>
    </source>
</reference>
<gene>
    <name evidence="2" type="ORF">RhiirA4_462075</name>
</gene>
<evidence type="ECO:0000313" key="2">
    <source>
        <dbReference type="EMBL" id="PKY47022.1"/>
    </source>
</evidence>
<proteinExistence type="predicted"/>
<dbReference type="GO" id="GO:0004672">
    <property type="term" value="F:protein kinase activity"/>
    <property type="evidence" value="ECO:0007669"/>
    <property type="project" value="InterPro"/>
</dbReference>
<dbReference type="InterPro" id="IPR011009">
    <property type="entry name" value="Kinase-like_dom_sf"/>
</dbReference>
<dbReference type="Proteomes" id="UP000234323">
    <property type="component" value="Unassembled WGS sequence"/>
</dbReference>
<comment type="caution">
    <text evidence="2">The sequence shown here is derived from an EMBL/GenBank/DDBJ whole genome shotgun (WGS) entry which is preliminary data.</text>
</comment>
<organism evidence="2 3">
    <name type="scientific">Rhizophagus irregularis</name>
    <dbReference type="NCBI Taxonomy" id="588596"/>
    <lineage>
        <taxon>Eukaryota</taxon>
        <taxon>Fungi</taxon>
        <taxon>Fungi incertae sedis</taxon>
        <taxon>Mucoromycota</taxon>
        <taxon>Glomeromycotina</taxon>
        <taxon>Glomeromycetes</taxon>
        <taxon>Glomerales</taxon>
        <taxon>Glomeraceae</taxon>
        <taxon>Rhizophagus</taxon>
    </lineage>
</organism>
<feature type="domain" description="Protein kinase" evidence="1">
    <location>
        <begin position="1"/>
        <end position="96"/>
    </location>
</feature>
<accession>A0A2I1GK67</accession>
<dbReference type="EMBL" id="LLXI01000509">
    <property type="protein sequence ID" value="PKY47022.1"/>
    <property type="molecule type" value="Genomic_DNA"/>
</dbReference>
<name>A0A2I1GK67_9GLOM</name>
<dbReference type="AlphaFoldDB" id="A0A2I1GK67"/>
<keyword evidence="3" id="KW-1185">Reference proteome</keyword>